<accession>A0A0F0LZH6</accession>
<reference evidence="3 6" key="2">
    <citation type="journal article" date="2018" name="Nat. Biotechnol.">
        <title>A standardized bacterial taxonomy based on genome phylogeny substantially revises the tree of life.</title>
        <authorList>
            <person name="Parks D.H."/>
            <person name="Chuvochina M."/>
            <person name="Waite D.W."/>
            <person name="Rinke C."/>
            <person name="Skarshewski A."/>
            <person name="Chaumeil P.A."/>
            <person name="Hugenholtz P."/>
        </authorList>
    </citation>
    <scope>NUCLEOTIDE SEQUENCE [LARGE SCALE GENOMIC DNA]</scope>
    <source>
        <strain evidence="3">UBA9152</strain>
    </source>
</reference>
<protein>
    <submittedName>
        <fullName evidence="3">DUF2510 domain-containing protein</fullName>
    </submittedName>
</protein>
<evidence type="ECO:0000313" key="5">
    <source>
        <dbReference type="Proteomes" id="UP000033451"/>
    </source>
</evidence>
<proteinExistence type="predicted"/>
<dbReference type="AlphaFoldDB" id="A0A0F0LZH6"/>
<sequence length="213" mass="22797">MSDSESAAVAGWYPDPLQPGAERWWDGTAWSTATRLIAAPAVETGSPAPITSGVDSIWIWLVVLVPVLNLLRLPLMDIGGYVQAVFEATRYGRGSGQIAAVLTTWGPRFVLSSALGVVTYGLTVLFGALDWLRLRRLGVDRPFHWAWGFLSSLVYVIGRAVVIRRRTGKLSPTLWISIAVVIVVIAVSIAFTFAAVLGALQGITPIPPSGIGS</sequence>
<feature type="transmembrane region" description="Helical" evidence="1">
    <location>
        <begin position="109"/>
        <end position="132"/>
    </location>
</feature>
<dbReference type="OrthoDB" id="9811665at2"/>
<evidence type="ECO:0000313" key="3">
    <source>
        <dbReference type="EMBL" id="HAN24794.1"/>
    </source>
</evidence>
<dbReference type="EMBL" id="JYIY01000047">
    <property type="protein sequence ID" value="KJL42377.1"/>
    <property type="molecule type" value="Genomic_DNA"/>
</dbReference>
<keyword evidence="1" id="KW-1133">Transmembrane helix</keyword>
<feature type="transmembrane region" description="Helical" evidence="1">
    <location>
        <begin position="57"/>
        <end position="75"/>
    </location>
</feature>
<keyword evidence="1" id="KW-0812">Transmembrane</keyword>
<dbReference type="InterPro" id="IPR018929">
    <property type="entry name" value="DUF2510"/>
</dbReference>
<feature type="transmembrane region" description="Helical" evidence="1">
    <location>
        <begin position="144"/>
        <end position="162"/>
    </location>
</feature>
<dbReference type="EMBL" id="DMNG01000160">
    <property type="protein sequence ID" value="HAN24794.1"/>
    <property type="molecule type" value="Genomic_DNA"/>
</dbReference>
<evidence type="ECO:0000313" key="6">
    <source>
        <dbReference type="Proteomes" id="UP000257479"/>
    </source>
</evidence>
<evidence type="ECO:0000313" key="4">
    <source>
        <dbReference type="EMBL" id="KJL42377.1"/>
    </source>
</evidence>
<dbReference type="PATRIC" id="fig|400772.4.peg.298"/>
<feature type="domain" description="DUF2510" evidence="2">
    <location>
        <begin position="10"/>
        <end position="41"/>
    </location>
</feature>
<organism evidence="4 5">
    <name type="scientific">Microbacterium ginsengisoli</name>
    <dbReference type="NCBI Taxonomy" id="400772"/>
    <lineage>
        <taxon>Bacteria</taxon>
        <taxon>Bacillati</taxon>
        <taxon>Actinomycetota</taxon>
        <taxon>Actinomycetes</taxon>
        <taxon>Micrococcales</taxon>
        <taxon>Microbacteriaceae</taxon>
        <taxon>Microbacterium</taxon>
    </lineage>
</organism>
<dbReference type="Pfam" id="PF10708">
    <property type="entry name" value="DUF2510"/>
    <property type="match status" value="1"/>
</dbReference>
<keyword evidence="1" id="KW-0472">Membrane</keyword>
<gene>
    <name evidence="3" type="ORF">DCP95_09520</name>
    <name evidence="4" type="ORF">RR49_00271</name>
</gene>
<comment type="caution">
    <text evidence="4">The sequence shown here is derived from an EMBL/GenBank/DDBJ whole genome shotgun (WGS) entry which is preliminary data.</text>
</comment>
<evidence type="ECO:0000259" key="2">
    <source>
        <dbReference type="Pfam" id="PF10708"/>
    </source>
</evidence>
<dbReference type="Proteomes" id="UP000257479">
    <property type="component" value="Unassembled WGS sequence"/>
</dbReference>
<dbReference type="Proteomes" id="UP000033451">
    <property type="component" value="Unassembled WGS sequence"/>
</dbReference>
<dbReference type="STRING" id="400772.RR49_00271"/>
<keyword evidence="5" id="KW-1185">Reference proteome</keyword>
<dbReference type="RefSeq" id="WP_048809443.1">
    <property type="nucleotide sequence ID" value="NZ_JYIY01000047.1"/>
</dbReference>
<feature type="transmembrane region" description="Helical" evidence="1">
    <location>
        <begin position="174"/>
        <end position="200"/>
    </location>
</feature>
<name>A0A0F0LZH6_9MICO</name>
<evidence type="ECO:0000256" key="1">
    <source>
        <dbReference type="SAM" id="Phobius"/>
    </source>
</evidence>
<reference evidence="4 5" key="1">
    <citation type="submission" date="2015-02" db="EMBL/GenBank/DDBJ databases">
        <title>Draft genome sequences of ten Microbacterium spp. with emphasis on heavy metal contaminated environments.</title>
        <authorList>
            <person name="Corretto E."/>
        </authorList>
    </citation>
    <scope>NUCLEOTIDE SEQUENCE [LARGE SCALE GENOMIC DNA]</scope>
    <source>
        <strain evidence="4 5">DSM 18659</strain>
    </source>
</reference>